<comment type="caution">
    <text evidence="2">The sequence shown here is derived from an EMBL/GenBank/DDBJ whole genome shotgun (WGS) entry which is preliminary data.</text>
</comment>
<reference evidence="2" key="1">
    <citation type="submission" date="2012-01" db="EMBL/GenBank/DDBJ databases">
        <title>The Genome Sequence of Treponema denticola H-22.</title>
        <authorList>
            <consortium name="The Broad Institute Genome Sequencing Platform"/>
            <person name="Earl A."/>
            <person name="Ward D."/>
            <person name="Feldgarden M."/>
            <person name="Gevers D."/>
            <person name="Blanton J.M."/>
            <person name="Fenno C.J."/>
            <person name="Baranova O.V."/>
            <person name="Mathney J."/>
            <person name="Dewhirst F.E."/>
            <person name="Izard J."/>
            <person name="Young S.K."/>
            <person name="Zeng Q."/>
            <person name="Gargeya S."/>
            <person name="Fitzgerald M."/>
            <person name="Haas B."/>
            <person name="Abouelleil A."/>
            <person name="Alvarado L."/>
            <person name="Arachchi H.M."/>
            <person name="Berlin A."/>
            <person name="Chapman S.B."/>
            <person name="Gearin G."/>
            <person name="Goldberg J."/>
            <person name="Griggs A."/>
            <person name="Gujja S."/>
            <person name="Hansen M."/>
            <person name="Heiman D."/>
            <person name="Howarth C."/>
            <person name="Larimer J."/>
            <person name="Lui A."/>
            <person name="MacDonald P.J.P."/>
            <person name="McCowen C."/>
            <person name="Montmayeur A."/>
            <person name="Murphy C."/>
            <person name="Neiman D."/>
            <person name="Pearson M."/>
            <person name="Priest M."/>
            <person name="Roberts A."/>
            <person name="Saif S."/>
            <person name="Shea T."/>
            <person name="Sisk P."/>
            <person name="Stolte C."/>
            <person name="Sykes S."/>
            <person name="Wortman J."/>
            <person name="Nusbaum C."/>
            <person name="Birren B."/>
        </authorList>
    </citation>
    <scope>NUCLEOTIDE SEQUENCE [LARGE SCALE GENOMIC DNA]</scope>
    <source>
        <strain evidence="2">H-22</strain>
    </source>
</reference>
<proteinExistence type="predicted"/>
<organism evidence="2">
    <name type="scientific">Treponema denticola H-22</name>
    <dbReference type="NCBI Taxonomy" id="999432"/>
    <lineage>
        <taxon>Bacteria</taxon>
        <taxon>Pseudomonadati</taxon>
        <taxon>Spirochaetota</taxon>
        <taxon>Spirochaetia</taxon>
        <taxon>Spirochaetales</taxon>
        <taxon>Treponemataceae</taxon>
        <taxon>Treponema</taxon>
    </lineage>
</organism>
<dbReference type="Pfam" id="PF26351">
    <property type="entry name" value="DUF8091"/>
    <property type="match status" value="1"/>
</dbReference>
<dbReference type="HOGENOM" id="CLU_092314_0_0_12"/>
<evidence type="ECO:0000313" key="2">
    <source>
        <dbReference type="EMBL" id="EMB36004.1"/>
    </source>
</evidence>
<dbReference type="PATRIC" id="fig|999432.5.peg.202"/>
<dbReference type="RefSeq" id="WP_002682752.1">
    <property type="nucleotide sequence ID" value="NZ_CM001795.1"/>
</dbReference>
<accession>A0A0E2E7M5</accession>
<dbReference type="InterPro" id="IPR058404">
    <property type="entry name" value="DUF8091"/>
</dbReference>
<dbReference type="EMBL" id="AGDV01000001">
    <property type="protein sequence ID" value="EMB36004.1"/>
    <property type="molecule type" value="Genomic_DNA"/>
</dbReference>
<gene>
    <name evidence="2" type="ORF">HMPREF9726_00196</name>
</gene>
<protein>
    <recommendedName>
        <fullName evidence="1">DUF8091 domain-containing protein</fullName>
    </recommendedName>
</protein>
<feature type="domain" description="DUF8091" evidence="1">
    <location>
        <begin position="9"/>
        <end position="159"/>
    </location>
</feature>
<sequence length="221" mass="25300">MINTYNESDLHKSLKEHFCPKNGKKEQPLLGSICDILCDGGQVIEIQTSNLSALRVKLEKFLPSHKVLIIYPIAVDAYIQVLNEDGSTRHRRKSPKHGSFFQIFRELSGLYHLIDNKNLSFKLVYISCEVIKADTGPKKRRSYRPGVINKKLIEIHSTEDYKNMKAICKKTLDLLPEEFTNQDIKNIGAKSYASYTSWFLSKAGLTSSEGKRGRFKLYKKI</sequence>
<dbReference type="Proteomes" id="UP000011705">
    <property type="component" value="Chromosome"/>
</dbReference>
<name>A0A0E2E7M5_TREDN</name>
<dbReference type="AlphaFoldDB" id="A0A0E2E7M5"/>
<evidence type="ECO:0000259" key="1">
    <source>
        <dbReference type="Pfam" id="PF26351"/>
    </source>
</evidence>